<protein>
    <submittedName>
        <fullName evidence="1">Uncharacterized protein</fullName>
    </submittedName>
</protein>
<evidence type="ECO:0000313" key="2">
    <source>
        <dbReference type="Proteomes" id="UP000600918"/>
    </source>
</evidence>
<evidence type="ECO:0000313" key="1">
    <source>
        <dbReference type="EMBL" id="KAF7434250.1"/>
    </source>
</evidence>
<organism evidence="1 2">
    <name type="scientific">Vespula pensylvanica</name>
    <name type="common">Western yellow jacket</name>
    <name type="synonym">Wasp</name>
    <dbReference type="NCBI Taxonomy" id="30213"/>
    <lineage>
        <taxon>Eukaryota</taxon>
        <taxon>Metazoa</taxon>
        <taxon>Ecdysozoa</taxon>
        <taxon>Arthropoda</taxon>
        <taxon>Hexapoda</taxon>
        <taxon>Insecta</taxon>
        <taxon>Pterygota</taxon>
        <taxon>Neoptera</taxon>
        <taxon>Endopterygota</taxon>
        <taxon>Hymenoptera</taxon>
        <taxon>Apocrita</taxon>
        <taxon>Aculeata</taxon>
        <taxon>Vespoidea</taxon>
        <taxon>Vespidae</taxon>
        <taxon>Vespinae</taxon>
        <taxon>Vespula</taxon>
    </lineage>
</organism>
<comment type="caution">
    <text evidence="1">The sequence shown here is derived from an EMBL/GenBank/DDBJ whole genome shotgun (WGS) entry which is preliminary data.</text>
</comment>
<sequence>MILTKIVVNTEDEECSLLKCLANNLNALRKISWNFGKTERPFWILSCAEATKQARYSVFLVSYTLHFVKTWIPRNTGEPSQSNLPYSYSNKVRPPMSSRPDHASTFTTSLRVFCSVIGELDGAVLETADCISDAQDKEYSITLGHAEFLIFNLMHATTWDALVYVRLEGQRKLNAYSTTRSGGDSIMALTFGQETNVLTQSICTTLMRSTQVLVRLASITDNEDAWSCGEQGATAASEII</sequence>
<proteinExistence type="predicted"/>
<dbReference type="EMBL" id="JACSDY010000002">
    <property type="protein sequence ID" value="KAF7434250.1"/>
    <property type="molecule type" value="Genomic_DNA"/>
</dbReference>
<gene>
    <name evidence="1" type="ORF">H0235_002441</name>
</gene>
<dbReference type="Proteomes" id="UP000600918">
    <property type="component" value="Unassembled WGS sequence"/>
</dbReference>
<name>A0A834PA14_VESPE</name>
<reference evidence="1" key="1">
    <citation type="journal article" date="2020" name="G3 (Bethesda)">
        <title>High-Quality Assemblies for Three Invasive Social Wasps from the &lt;i&gt;Vespula&lt;/i&gt; Genus.</title>
        <authorList>
            <person name="Harrop T.W.R."/>
            <person name="Guhlin J."/>
            <person name="McLaughlin G.M."/>
            <person name="Permina E."/>
            <person name="Stockwell P."/>
            <person name="Gilligan J."/>
            <person name="Le Lec M.F."/>
            <person name="Gruber M.A.M."/>
            <person name="Quinn O."/>
            <person name="Lovegrove M."/>
            <person name="Duncan E.J."/>
            <person name="Remnant E.J."/>
            <person name="Van Eeckhoven J."/>
            <person name="Graham B."/>
            <person name="Knapp R.A."/>
            <person name="Langford K.W."/>
            <person name="Kronenberg Z."/>
            <person name="Press M.O."/>
            <person name="Eacker S.M."/>
            <person name="Wilson-Rankin E.E."/>
            <person name="Purcell J."/>
            <person name="Lester P.J."/>
            <person name="Dearden P.K."/>
        </authorList>
    </citation>
    <scope>NUCLEOTIDE SEQUENCE</scope>
    <source>
        <strain evidence="1">Volc-1</strain>
    </source>
</reference>
<keyword evidence="2" id="KW-1185">Reference proteome</keyword>
<dbReference type="AlphaFoldDB" id="A0A834PA14"/>
<accession>A0A834PA14</accession>